<name>A0A6A6QSI5_9PEZI</name>
<gene>
    <name evidence="2" type="ORF">BU16DRAFT_387710</name>
</gene>
<evidence type="ECO:0000256" key="1">
    <source>
        <dbReference type="SAM" id="Phobius"/>
    </source>
</evidence>
<evidence type="ECO:0000313" key="3">
    <source>
        <dbReference type="Proteomes" id="UP000799750"/>
    </source>
</evidence>
<protein>
    <submittedName>
        <fullName evidence="2">Uncharacterized protein</fullName>
    </submittedName>
</protein>
<dbReference type="AlphaFoldDB" id="A0A6A6QSI5"/>
<feature type="transmembrane region" description="Helical" evidence="1">
    <location>
        <begin position="37"/>
        <end position="59"/>
    </location>
</feature>
<dbReference type="EMBL" id="MU004189">
    <property type="protein sequence ID" value="KAF2495355.1"/>
    <property type="molecule type" value="Genomic_DNA"/>
</dbReference>
<keyword evidence="1" id="KW-1133">Transmembrane helix</keyword>
<evidence type="ECO:0000313" key="2">
    <source>
        <dbReference type="EMBL" id="KAF2495355.1"/>
    </source>
</evidence>
<keyword evidence="1" id="KW-0812">Transmembrane</keyword>
<sequence length="83" mass="9385">MEGWLLDGCCPCCGLFPVRRRTVVLGVRRRRRRCARISYIGQYAQIILAVLITGAELLYCDAGGSWGSWGRVSRRIDNPPNRC</sequence>
<accession>A0A6A6QSI5</accession>
<keyword evidence="1" id="KW-0472">Membrane</keyword>
<dbReference type="Proteomes" id="UP000799750">
    <property type="component" value="Unassembled WGS sequence"/>
</dbReference>
<proteinExistence type="predicted"/>
<keyword evidence="3" id="KW-1185">Reference proteome</keyword>
<organism evidence="2 3">
    <name type="scientific">Lophium mytilinum</name>
    <dbReference type="NCBI Taxonomy" id="390894"/>
    <lineage>
        <taxon>Eukaryota</taxon>
        <taxon>Fungi</taxon>
        <taxon>Dikarya</taxon>
        <taxon>Ascomycota</taxon>
        <taxon>Pezizomycotina</taxon>
        <taxon>Dothideomycetes</taxon>
        <taxon>Pleosporomycetidae</taxon>
        <taxon>Mytilinidiales</taxon>
        <taxon>Mytilinidiaceae</taxon>
        <taxon>Lophium</taxon>
    </lineage>
</organism>
<reference evidence="2" key="1">
    <citation type="journal article" date="2020" name="Stud. Mycol.">
        <title>101 Dothideomycetes genomes: a test case for predicting lifestyles and emergence of pathogens.</title>
        <authorList>
            <person name="Haridas S."/>
            <person name="Albert R."/>
            <person name="Binder M."/>
            <person name="Bloem J."/>
            <person name="Labutti K."/>
            <person name="Salamov A."/>
            <person name="Andreopoulos B."/>
            <person name="Baker S."/>
            <person name="Barry K."/>
            <person name="Bills G."/>
            <person name="Bluhm B."/>
            <person name="Cannon C."/>
            <person name="Castanera R."/>
            <person name="Culley D."/>
            <person name="Daum C."/>
            <person name="Ezra D."/>
            <person name="Gonzalez J."/>
            <person name="Henrissat B."/>
            <person name="Kuo A."/>
            <person name="Liang C."/>
            <person name="Lipzen A."/>
            <person name="Lutzoni F."/>
            <person name="Magnuson J."/>
            <person name="Mondo S."/>
            <person name="Nolan M."/>
            <person name="Ohm R."/>
            <person name="Pangilinan J."/>
            <person name="Park H.-J."/>
            <person name="Ramirez L."/>
            <person name="Alfaro M."/>
            <person name="Sun H."/>
            <person name="Tritt A."/>
            <person name="Yoshinaga Y."/>
            <person name="Zwiers L.-H."/>
            <person name="Turgeon B."/>
            <person name="Goodwin S."/>
            <person name="Spatafora J."/>
            <person name="Crous P."/>
            <person name="Grigoriev I."/>
        </authorList>
    </citation>
    <scope>NUCLEOTIDE SEQUENCE</scope>
    <source>
        <strain evidence="2">CBS 269.34</strain>
    </source>
</reference>